<feature type="compositionally biased region" description="Low complexity" evidence="1">
    <location>
        <begin position="34"/>
        <end position="48"/>
    </location>
</feature>
<feature type="region of interest" description="Disordered" evidence="1">
    <location>
        <begin position="26"/>
        <end position="62"/>
    </location>
</feature>
<dbReference type="OrthoDB" id="5108077at2"/>
<feature type="chain" id="PRO_5039697049" evidence="2">
    <location>
        <begin position="24"/>
        <end position="215"/>
    </location>
</feature>
<evidence type="ECO:0000256" key="2">
    <source>
        <dbReference type="SAM" id="SignalP"/>
    </source>
</evidence>
<reference evidence="4" key="1">
    <citation type="submission" date="2017-04" db="EMBL/GenBank/DDBJ databases">
        <authorList>
            <person name="Varghese N."/>
            <person name="Submissions S."/>
        </authorList>
    </citation>
    <scope>NUCLEOTIDE SEQUENCE [LARGE SCALE GENOMIC DNA]</scope>
    <source>
        <strain evidence="4">VKM Ac-2510</strain>
    </source>
</reference>
<protein>
    <submittedName>
        <fullName evidence="3">Uncharacterized protein</fullName>
    </submittedName>
</protein>
<keyword evidence="4" id="KW-1185">Reference proteome</keyword>
<dbReference type="AlphaFoldDB" id="A0A1X7JBS6"/>
<feature type="signal peptide" evidence="2">
    <location>
        <begin position="1"/>
        <end position="23"/>
    </location>
</feature>
<accession>A0A1X7JBS6</accession>
<sequence>MTRPLWLTTVLVLALATLTGCSAGVGNAPSATGEPSKTPAASASPSATDDPEASGAQTGGRAAALPRNCESIYSPAYLDKLGSTPGIALNPEWTATPGQATLGSTEPALIDLLKTKERLDCFWVSPGGGSGSGLATSISLTDGDEESVLLSDMTAAGFTCSPQRAGIRCEIDRTDDYASWGETHFIGGGLWIATSYVEFAPVGYTDDIVATLFPS</sequence>
<dbReference type="EMBL" id="FXAY01000002">
    <property type="protein sequence ID" value="SMG25020.1"/>
    <property type="molecule type" value="Genomic_DNA"/>
</dbReference>
<proteinExistence type="predicted"/>
<keyword evidence="2" id="KW-0732">Signal</keyword>
<evidence type="ECO:0000256" key="1">
    <source>
        <dbReference type="SAM" id="MobiDB-lite"/>
    </source>
</evidence>
<gene>
    <name evidence="3" type="ORF">SAMN06296010_1218</name>
</gene>
<evidence type="ECO:0000313" key="3">
    <source>
        <dbReference type="EMBL" id="SMG25020.1"/>
    </source>
</evidence>
<evidence type="ECO:0000313" key="4">
    <source>
        <dbReference type="Proteomes" id="UP000193244"/>
    </source>
</evidence>
<organism evidence="3 4">
    <name type="scientific">Agreia pratensis</name>
    <dbReference type="NCBI Taxonomy" id="150121"/>
    <lineage>
        <taxon>Bacteria</taxon>
        <taxon>Bacillati</taxon>
        <taxon>Actinomycetota</taxon>
        <taxon>Actinomycetes</taxon>
        <taxon>Micrococcales</taxon>
        <taxon>Microbacteriaceae</taxon>
        <taxon>Agreia</taxon>
    </lineage>
</organism>
<dbReference type="PROSITE" id="PS51257">
    <property type="entry name" value="PROKAR_LIPOPROTEIN"/>
    <property type="match status" value="1"/>
</dbReference>
<name>A0A1X7JBS6_9MICO</name>
<dbReference type="Proteomes" id="UP000193244">
    <property type="component" value="Unassembled WGS sequence"/>
</dbReference>
<dbReference type="RefSeq" id="WP_085484062.1">
    <property type="nucleotide sequence ID" value="NZ_FXAY01000002.1"/>
</dbReference>